<keyword evidence="8 11" id="KW-0648">Protein biosynthesis</keyword>
<evidence type="ECO:0000256" key="5">
    <source>
        <dbReference type="ARBA" id="ARBA00022723"/>
    </source>
</evidence>
<dbReference type="PRINTS" id="PR00982">
    <property type="entry name" value="TRNASYNTHLYS"/>
</dbReference>
<dbReference type="InterPro" id="IPR004365">
    <property type="entry name" value="NA-bd_OB_tRNA"/>
</dbReference>
<comment type="similarity">
    <text evidence="2 11">Belongs to the class-II aminoacyl-tRNA synthetase family.</text>
</comment>
<evidence type="ECO:0000256" key="9">
    <source>
        <dbReference type="ARBA" id="ARBA00023146"/>
    </source>
</evidence>
<dbReference type="Pfam" id="PF01336">
    <property type="entry name" value="tRNA_anti-codon"/>
    <property type="match status" value="1"/>
</dbReference>
<dbReference type="PANTHER" id="PTHR42918">
    <property type="entry name" value="LYSYL-TRNA SYNTHETASE"/>
    <property type="match status" value="1"/>
</dbReference>
<dbReference type="GO" id="GO:0004824">
    <property type="term" value="F:lysine-tRNA ligase activity"/>
    <property type="evidence" value="ECO:0007669"/>
    <property type="project" value="UniProtKB-UniRule"/>
</dbReference>
<dbReference type="InterPro" id="IPR018149">
    <property type="entry name" value="Lys-tRNA-synth_II_C"/>
</dbReference>
<dbReference type="CDD" id="cd04322">
    <property type="entry name" value="LysRS_N"/>
    <property type="match status" value="1"/>
</dbReference>
<evidence type="ECO:0000256" key="4">
    <source>
        <dbReference type="ARBA" id="ARBA00022598"/>
    </source>
</evidence>
<keyword evidence="7 11" id="KW-0067">ATP-binding</keyword>
<keyword evidence="15" id="KW-1185">Reference proteome</keyword>
<evidence type="ECO:0000313" key="15">
    <source>
        <dbReference type="Proteomes" id="UP000503399"/>
    </source>
</evidence>
<protein>
    <recommendedName>
        <fullName evidence="11">Lysine--tRNA ligase</fullName>
        <ecNumber evidence="11">6.1.1.6</ecNumber>
    </recommendedName>
    <alternativeName>
        <fullName evidence="11">Lysyl-tRNA synthetase</fullName>
        <shortName evidence="11">LysRS</shortName>
    </alternativeName>
</protein>
<comment type="cofactor">
    <cofactor evidence="11 12">
        <name>Mg(2+)</name>
        <dbReference type="ChEBI" id="CHEBI:18420"/>
    </cofactor>
    <text evidence="11 12">Binds 3 Mg(2+) ions per subunit.</text>
</comment>
<dbReference type="InterPro" id="IPR045864">
    <property type="entry name" value="aa-tRNA-synth_II/BPL/LPL"/>
</dbReference>
<evidence type="ECO:0000256" key="11">
    <source>
        <dbReference type="HAMAP-Rule" id="MF_00252"/>
    </source>
</evidence>
<dbReference type="GO" id="GO:0000049">
    <property type="term" value="F:tRNA binding"/>
    <property type="evidence" value="ECO:0007669"/>
    <property type="project" value="TreeGrafter"/>
</dbReference>
<dbReference type="GO" id="GO:0006430">
    <property type="term" value="P:lysyl-tRNA aminoacylation"/>
    <property type="evidence" value="ECO:0007669"/>
    <property type="project" value="UniProtKB-UniRule"/>
</dbReference>
<keyword evidence="5 11" id="KW-0479">Metal-binding</keyword>
<dbReference type="GO" id="GO:0005829">
    <property type="term" value="C:cytosol"/>
    <property type="evidence" value="ECO:0007669"/>
    <property type="project" value="TreeGrafter"/>
</dbReference>
<keyword evidence="3 11" id="KW-0963">Cytoplasm</keyword>
<dbReference type="NCBIfam" id="TIGR00499">
    <property type="entry name" value="lysS_bact"/>
    <property type="match status" value="1"/>
</dbReference>
<dbReference type="PROSITE" id="PS50862">
    <property type="entry name" value="AA_TRNA_LIGASE_II"/>
    <property type="match status" value="1"/>
</dbReference>
<comment type="subunit">
    <text evidence="11">Homodimer.</text>
</comment>
<dbReference type="EC" id="6.1.1.6" evidence="11"/>
<dbReference type="Gene3D" id="3.30.930.10">
    <property type="entry name" value="Bira Bifunctional Protein, Domain 2"/>
    <property type="match status" value="1"/>
</dbReference>
<feature type="binding site" evidence="11">
    <location>
        <position position="402"/>
    </location>
    <ligand>
        <name>Mg(2+)</name>
        <dbReference type="ChEBI" id="CHEBI:18420"/>
        <label>1</label>
    </ligand>
</feature>
<dbReference type="PANTHER" id="PTHR42918:SF15">
    <property type="entry name" value="LYSINE--TRNA LIGASE, CHLOROPLASTIC_MITOCHONDRIAL"/>
    <property type="match status" value="1"/>
</dbReference>
<evidence type="ECO:0000256" key="12">
    <source>
        <dbReference type="RuleBase" id="RU000336"/>
    </source>
</evidence>
<evidence type="ECO:0000313" key="14">
    <source>
        <dbReference type="EMBL" id="CAB1130004.1"/>
    </source>
</evidence>
<evidence type="ECO:0000256" key="3">
    <source>
        <dbReference type="ARBA" id="ARBA00022490"/>
    </source>
</evidence>
<dbReference type="HAMAP" id="MF_00252">
    <property type="entry name" value="Lys_tRNA_synth_class2"/>
    <property type="match status" value="1"/>
</dbReference>
<dbReference type="Gene3D" id="2.40.50.140">
    <property type="entry name" value="Nucleic acid-binding proteins"/>
    <property type="match status" value="1"/>
</dbReference>
<comment type="subcellular location">
    <subcellularLocation>
        <location evidence="1 11">Cytoplasm</location>
    </subcellularLocation>
</comment>
<evidence type="ECO:0000256" key="6">
    <source>
        <dbReference type="ARBA" id="ARBA00022741"/>
    </source>
</evidence>
<dbReference type="InterPro" id="IPR044136">
    <property type="entry name" value="Lys-tRNA-ligase_II_N"/>
</dbReference>
<keyword evidence="4 11" id="KW-0436">Ligase</keyword>
<dbReference type="SUPFAM" id="SSF50249">
    <property type="entry name" value="Nucleic acid-binding proteins"/>
    <property type="match status" value="1"/>
</dbReference>
<dbReference type="InterPro" id="IPR004364">
    <property type="entry name" value="Aa-tRNA-synt_II"/>
</dbReference>
<name>A0A6F8ZJ88_9FIRM</name>
<dbReference type="GO" id="GO:0140096">
    <property type="term" value="F:catalytic activity, acting on a protein"/>
    <property type="evidence" value="ECO:0007669"/>
    <property type="project" value="UniProtKB-ARBA"/>
</dbReference>
<dbReference type="KEGG" id="hfv:R50_2512"/>
<dbReference type="SUPFAM" id="SSF55681">
    <property type="entry name" value="Class II aaRS and biotin synthetases"/>
    <property type="match status" value="1"/>
</dbReference>
<evidence type="ECO:0000256" key="2">
    <source>
        <dbReference type="ARBA" id="ARBA00008226"/>
    </source>
</evidence>
<dbReference type="GO" id="GO:0016740">
    <property type="term" value="F:transferase activity"/>
    <property type="evidence" value="ECO:0007669"/>
    <property type="project" value="UniProtKB-ARBA"/>
</dbReference>
<dbReference type="AlphaFoldDB" id="A0A6F8ZJ88"/>
<dbReference type="NCBIfam" id="NF001756">
    <property type="entry name" value="PRK00484.1"/>
    <property type="match status" value="1"/>
</dbReference>
<dbReference type="GO" id="GO:0000287">
    <property type="term" value="F:magnesium ion binding"/>
    <property type="evidence" value="ECO:0007669"/>
    <property type="project" value="UniProtKB-UniRule"/>
</dbReference>
<keyword evidence="6 11" id="KW-0547">Nucleotide-binding</keyword>
<keyword evidence="9 11" id="KW-0030">Aminoacyl-tRNA synthetase</keyword>
<proteinExistence type="inferred from homology"/>
<dbReference type="GO" id="GO:0005524">
    <property type="term" value="F:ATP binding"/>
    <property type="evidence" value="ECO:0007669"/>
    <property type="project" value="UniProtKB-UniRule"/>
</dbReference>
<feature type="domain" description="Aminoacyl-transfer RNA synthetases class-II family profile" evidence="13">
    <location>
        <begin position="172"/>
        <end position="490"/>
    </location>
</feature>
<feature type="binding site" evidence="11">
    <location>
        <position position="409"/>
    </location>
    <ligand>
        <name>Mg(2+)</name>
        <dbReference type="ChEBI" id="CHEBI:18420"/>
        <label>2</label>
    </ligand>
</feature>
<dbReference type="CDD" id="cd00775">
    <property type="entry name" value="LysRS_core"/>
    <property type="match status" value="1"/>
</dbReference>
<evidence type="ECO:0000256" key="7">
    <source>
        <dbReference type="ARBA" id="ARBA00022840"/>
    </source>
</evidence>
<dbReference type="InterPro" id="IPR006195">
    <property type="entry name" value="aa-tRNA-synth_II"/>
</dbReference>
<dbReference type="Proteomes" id="UP000503399">
    <property type="component" value="Chromosome"/>
</dbReference>
<reference evidence="14 15" key="1">
    <citation type="submission" date="2020-02" db="EMBL/GenBank/DDBJ databases">
        <authorList>
            <person name="Hogendoorn C."/>
        </authorList>
    </citation>
    <scope>NUCLEOTIDE SEQUENCE [LARGE SCALE GENOMIC DNA]</scope>
    <source>
        <strain evidence="14">R501</strain>
    </source>
</reference>
<comment type="catalytic activity">
    <reaction evidence="10 11 12">
        <text>tRNA(Lys) + L-lysine + ATP = L-lysyl-tRNA(Lys) + AMP + diphosphate</text>
        <dbReference type="Rhea" id="RHEA:20792"/>
        <dbReference type="Rhea" id="RHEA-COMP:9696"/>
        <dbReference type="Rhea" id="RHEA-COMP:9697"/>
        <dbReference type="ChEBI" id="CHEBI:30616"/>
        <dbReference type="ChEBI" id="CHEBI:32551"/>
        <dbReference type="ChEBI" id="CHEBI:33019"/>
        <dbReference type="ChEBI" id="CHEBI:78442"/>
        <dbReference type="ChEBI" id="CHEBI:78529"/>
        <dbReference type="ChEBI" id="CHEBI:456215"/>
        <dbReference type="EC" id="6.1.1.6"/>
    </reaction>
</comment>
<dbReference type="EMBL" id="LR778114">
    <property type="protein sequence ID" value="CAB1130004.1"/>
    <property type="molecule type" value="Genomic_DNA"/>
</dbReference>
<feature type="binding site" evidence="11">
    <location>
        <position position="409"/>
    </location>
    <ligand>
        <name>Mg(2+)</name>
        <dbReference type="ChEBI" id="CHEBI:18420"/>
        <label>1</label>
    </ligand>
</feature>
<dbReference type="InterPro" id="IPR002313">
    <property type="entry name" value="Lys-tRNA-ligase_II"/>
</dbReference>
<evidence type="ECO:0000259" key="13">
    <source>
        <dbReference type="PROSITE" id="PS50862"/>
    </source>
</evidence>
<gene>
    <name evidence="11 14" type="primary">lysS</name>
    <name evidence="14" type="ORF">R50_2512</name>
</gene>
<dbReference type="FunFam" id="3.30.930.10:FF:000238">
    <property type="entry name" value="Lysine--tRNA ligase"/>
    <property type="match status" value="1"/>
</dbReference>
<sequence length="498" mass="56019">MSEAPLSPPAGVNPVRVEKLEALRARGVDPFAVRAFPVSHHARAIHEGFAELEGRTVAVAGRVKAIRRHGRAAFVDVWDESGRIQVHLREDALGAEAFGLLDLLDLGDIVGVEGTVFRTRRGEVTVDAARWEMLAKSLKALPDKRHGLKDIDLRYRWRYLDLLANPEVRDTFLVRSRTLSLIRRYLDARGFLEVETPVLLTVAGGAEARPFTTHHHALDLPLYLRIALELALKRLIVGGFERVYEIGRVFRNEGISTRHNPEFTMLELYQAYTDFRGMMALLEGLLPYLVQKIRGGPALTYQGRQLDFRPPFRRVDLAEAFRDATGTPWEDVRTREAAAALAARHGVRVDPAADRVQILDKVIGALIEPELIQPTFLWHHPVDLSPLAKRDPEQPHLTERFELFVAGRELANAFSELNDPLEQRRRFLDQLARREAGNEEAHMLDEDFLNALEHGMPPTGGLGIGIDRLVMILTDSPSIRDVILFPTMRPIPPESGEA</sequence>
<dbReference type="Pfam" id="PF00152">
    <property type="entry name" value="tRNA-synt_2"/>
    <property type="match status" value="1"/>
</dbReference>
<evidence type="ECO:0000256" key="1">
    <source>
        <dbReference type="ARBA" id="ARBA00004496"/>
    </source>
</evidence>
<evidence type="ECO:0000256" key="8">
    <source>
        <dbReference type="ARBA" id="ARBA00022917"/>
    </source>
</evidence>
<accession>A0A6F8ZJ88</accession>
<keyword evidence="11 12" id="KW-0460">Magnesium</keyword>
<evidence type="ECO:0000256" key="10">
    <source>
        <dbReference type="ARBA" id="ARBA00048573"/>
    </source>
</evidence>
<organism evidence="14 15">
    <name type="scientific">Candidatus Hydrogenisulfobacillus filiaventi</name>
    <dbReference type="NCBI Taxonomy" id="2707344"/>
    <lineage>
        <taxon>Bacteria</taxon>
        <taxon>Bacillati</taxon>
        <taxon>Bacillota</taxon>
        <taxon>Clostridia</taxon>
        <taxon>Eubacteriales</taxon>
        <taxon>Clostridiales Family XVII. Incertae Sedis</taxon>
        <taxon>Candidatus Hydrogenisulfobacillus</taxon>
    </lineage>
</organism>
<dbReference type="InterPro" id="IPR012340">
    <property type="entry name" value="NA-bd_OB-fold"/>
</dbReference>